<feature type="domain" description="Nudix hydrolase" evidence="3">
    <location>
        <begin position="40"/>
        <end position="171"/>
    </location>
</feature>
<dbReference type="InterPro" id="IPR000086">
    <property type="entry name" value="NUDIX_hydrolase_dom"/>
</dbReference>
<evidence type="ECO:0000313" key="4">
    <source>
        <dbReference type="EMBL" id="MDW0109129.1"/>
    </source>
</evidence>
<dbReference type="Pfam" id="PF00293">
    <property type="entry name" value="NUDIX"/>
    <property type="match status" value="1"/>
</dbReference>
<dbReference type="InterPro" id="IPR020084">
    <property type="entry name" value="NUDIX_hydrolase_CS"/>
</dbReference>
<evidence type="ECO:0000313" key="5">
    <source>
        <dbReference type="Proteomes" id="UP001280629"/>
    </source>
</evidence>
<dbReference type="Proteomes" id="UP001280629">
    <property type="component" value="Unassembled WGS sequence"/>
</dbReference>
<dbReference type="Gene3D" id="3.90.79.10">
    <property type="entry name" value="Nucleoside Triphosphate Pyrophosphohydrolase"/>
    <property type="match status" value="1"/>
</dbReference>
<comment type="cofactor">
    <cofactor evidence="1">
        <name>Mg(2+)</name>
        <dbReference type="ChEBI" id="CHEBI:18420"/>
    </cofactor>
</comment>
<reference evidence="4 5" key="1">
    <citation type="submission" date="2023-06" db="EMBL/GenBank/DDBJ databases">
        <title>Sporosarcina sp. nov., isolated from Korean traditional fermented seafood 'Jeotgal'.</title>
        <authorList>
            <person name="Yang A.-I."/>
            <person name="Shin N.-R."/>
        </authorList>
    </citation>
    <scope>NUCLEOTIDE SEQUENCE [LARGE SCALE GENOMIC DNA]</scope>
    <source>
        <strain evidence="4 5">KCTC3840</strain>
    </source>
</reference>
<dbReference type="PANTHER" id="PTHR11839">
    <property type="entry name" value="UDP/ADP-SUGAR PYROPHOSPHATASE"/>
    <property type="match status" value="1"/>
</dbReference>
<dbReference type="PROSITE" id="PS51462">
    <property type="entry name" value="NUDIX"/>
    <property type="match status" value="1"/>
</dbReference>
<name>A0ABU4FWP6_9BACL</name>
<evidence type="ECO:0000256" key="2">
    <source>
        <dbReference type="ARBA" id="ARBA00022801"/>
    </source>
</evidence>
<organism evidence="4 5">
    <name type="scientific">Sporosarcina aquimarina</name>
    <dbReference type="NCBI Taxonomy" id="114975"/>
    <lineage>
        <taxon>Bacteria</taxon>
        <taxon>Bacillati</taxon>
        <taxon>Bacillota</taxon>
        <taxon>Bacilli</taxon>
        <taxon>Bacillales</taxon>
        <taxon>Caryophanaceae</taxon>
        <taxon>Sporosarcina</taxon>
    </lineage>
</organism>
<evidence type="ECO:0000256" key="1">
    <source>
        <dbReference type="ARBA" id="ARBA00001946"/>
    </source>
</evidence>
<dbReference type="PANTHER" id="PTHR11839:SF18">
    <property type="entry name" value="NUDIX HYDROLASE DOMAIN-CONTAINING PROTEIN"/>
    <property type="match status" value="1"/>
</dbReference>
<dbReference type="CDD" id="cd03424">
    <property type="entry name" value="NUDIX_ADPRase_Nudt5_UGPPase_Nudt14"/>
    <property type="match status" value="1"/>
</dbReference>
<evidence type="ECO:0000259" key="3">
    <source>
        <dbReference type="PROSITE" id="PS51462"/>
    </source>
</evidence>
<dbReference type="InterPro" id="IPR015797">
    <property type="entry name" value="NUDIX_hydrolase-like_dom_sf"/>
</dbReference>
<accession>A0ABU4FWP6</accession>
<sequence length="181" mass="20395">MENFNEKTVTSETLYCGKIIELRVDEVQLPDGKLAKRELVKHPGAVAVIAITDEGKLVLVEQFRKALERTIVEIPAGKIEPNEDPKQTAIRELEEETGYRANEFTYIQSFSTSPGFADEVIHLYLAKSLEKVENPAAGDEDEFINLHECTISEAEEMMNDGRIYDAKTAFAVLYVKQLTIK</sequence>
<proteinExistence type="predicted"/>
<dbReference type="RefSeq" id="WP_317934532.1">
    <property type="nucleotide sequence ID" value="NZ_JAUBDH010000002.1"/>
</dbReference>
<dbReference type="EC" id="3.6.-.-" evidence="4"/>
<dbReference type="SUPFAM" id="SSF55811">
    <property type="entry name" value="Nudix"/>
    <property type="match status" value="1"/>
</dbReference>
<keyword evidence="2 4" id="KW-0378">Hydrolase</keyword>
<dbReference type="GO" id="GO:0016787">
    <property type="term" value="F:hydrolase activity"/>
    <property type="evidence" value="ECO:0007669"/>
    <property type="project" value="UniProtKB-KW"/>
</dbReference>
<protein>
    <submittedName>
        <fullName evidence="4">NUDIX hydrolase</fullName>
        <ecNumber evidence="4">3.6.-.-</ecNumber>
    </submittedName>
</protein>
<comment type="caution">
    <text evidence="4">The sequence shown here is derived from an EMBL/GenBank/DDBJ whole genome shotgun (WGS) entry which is preliminary data.</text>
</comment>
<gene>
    <name evidence="4" type="ORF">QT716_03580</name>
</gene>
<keyword evidence="5" id="KW-1185">Reference proteome</keyword>
<dbReference type="PROSITE" id="PS00893">
    <property type="entry name" value="NUDIX_BOX"/>
    <property type="match status" value="1"/>
</dbReference>
<dbReference type="EMBL" id="JAUBDH010000002">
    <property type="protein sequence ID" value="MDW0109129.1"/>
    <property type="molecule type" value="Genomic_DNA"/>
</dbReference>